<protein>
    <submittedName>
        <fullName evidence="2">Uncharacterized protein</fullName>
    </submittedName>
</protein>
<keyword evidence="3" id="KW-1185">Reference proteome</keyword>
<dbReference type="AlphaFoldDB" id="A0AAE0Y7N9"/>
<gene>
    <name evidence="2" type="ORF">RRG08_038904</name>
</gene>
<organism evidence="2 3">
    <name type="scientific">Elysia crispata</name>
    <name type="common">lettuce slug</name>
    <dbReference type="NCBI Taxonomy" id="231223"/>
    <lineage>
        <taxon>Eukaryota</taxon>
        <taxon>Metazoa</taxon>
        <taxon>Spiralia</taxon>
        <taxon>Lophotrochozoa</taxon>
        <taxon>Mollusca</taxon>
        <taxon>Gastropoda</taxon>
        <taxon>Heterobranchia</taxon>
        <taxon>Euthyneura</taxon>
        <taxon>Panpulmonata</taxon>
        <taxon>Sacoglossa</taxon>
        <taxon>Placobranchoidea</taxon>
        <taxon>Plakobranchidae</taxon>
        <taxon>Elysia</taxon>
    </lineage>
</organism>
<name>A0AAE0Y7N9_9GAST</name>
<evidence type="ECO:0000256" key="1">
    <source>
        <dbReference type="SAM" id="MobiDB-lite"/>
    </source>
</evidence>
<feature type="compositionally biased region" description="Polar residues" evidence="1">
    <location>
        <begin position="54"/>
        <end position="68"/>
    </location>
</feature>
<dbReference type="Proteomes" id="UP001283361">
    <property type="component" value="Unassembled WGS sequence"/>
</dbReference>
<proteinExistence type="predicted"/>
<accession>A0AAE0Y7N9</accession>
<reference evidence="2" key="1">
    <citation type="journal article" date="2023" name="G3 (Bethesda)">
        <title>A reference genome for the long-term kleptoplast-retaining sea slug Elysia crispata morphotype clarki.</title>
        <authorList>
            <person name="Eastman K.E."/>
            <person name="Pendleton A.L."/>
            <person name="Shaikh M.A."/>
            <person name="Suttiyut T."/>
            <person name="Ogas R."/>
            <person name="Tomko P."/>
            <person name="Gavelis G."/>
            <person name="Widhalm J.R."/>
            <person name="Wisecaver J.H."/>
        </authorList>
    </citation>
    <scope>NUCLEOTIDE SEQUENCE</scope>
    <source>
        <strain evidence="2">ECLA1</strain>
    </source>
</reference>
<feature type="compositionally biased region" description="Low complexity" evidence="1">
    <location>
        <begin position="69"/>
        <end position="91"/>
    </location>
</feature>
<comment type="caution">
    <text evidence="2">The sequence shown here is derived from an EMBL/GenBank/DDBJ whole genome shotgun (WGS) entry which is preliminary data.</text>
</comment>
<evidence type="ECO:0000313" key="3">
    <source>
        <dbReference type="Proteomes" id="UP001283361"/>
    </source>
</evidence>
<sequence>MRVQMYWFKWQVLQSYAHGQQLSKQVLKMCHPTPKLLWGLLTLPTQARERETSKPQLQSSQHIGISKNSTLLPLSQKSSPSKSQTQTPCKI</sequence>
<dbReference type="EMBL" id="JAWDGP010006834">
    <property type="protein sequence ID" value="KAK3734878.1"/>
    <property type="molecule type" value="Genomic_DNA"/>
</dbReference>
<evidence type="ECO:0000313" key="2">
    <source>
        <dbReference type="EMBL" id="KAK3734878.1"/>
    </source>
</evidence>
<feature type="region of interest" description="Disordered" evidence="1">
    <location>
        <begin position="49"/>
        <end position="91"/>
    </location>
</feature>